<dbReference type="RefSeq" id="WP_029095433.1">
    <property type="nucleotide sequence ID" value="NZ_CAADJA010000002.1"/>
</dbReference>
<keyword evidence="3" id="KW-1185">Reference proteome</keyword>
<name>A0A2C6DNJ3_9GAMM</name>
<sequence length="143" mass="15087">MRFLKVLGSAAVVVSLIGCTTTNDPMADDKLIACAGAVTGNLTYMERMALPDDAVITVNLSDISLADAPATVISSVSFRADGRQVPFNFTLPFASEQVKAAQTIAVSAKITQGDRLLFITTSVNEVLTQGKPSAANLVLERVR</sequence>
<dbReference type="OrthoDB" id="5348860at2"/>
<dbReference type="Proteomes" id="UP000224974">
    <property type="component" value="Unassembled WGS sequence"/>
</dbReference>
<dbReference type="PANTHER" id="PTHR38013:SF1">
    <property type="entry name" value="GLYCOPROTEIN_POLYSACCHARIDE METABOLISM"/>
    <property type="match status" value="1"/>
</dbReference>
<reference evidence="2 4" key="3">
    <citation type="submission" date="2019-03" db="EMBL/GenBank/DDBJ databases">
        <authorList>
            <consortium name="Pathogen Informatics"/>
        </authorList>
    </citation>
    <scope>NUCLEOTIDE SEQUENCE [LARGE SCALE GENOMIC DNA]</scope>
    <source>
        <strain evidence="2 4">NCTC12282</strain>
    </source>
</reference>
<dbReference type="PROSITE" id="PS51257">
    <property type="entry name" value="PROKAR_LIPOPROTEIN"/>
    <property type="match status" value="1"/>
</dbReference>
<dbReference type="InterPro" id="IPR039366">
    <property type="entry name" value="Pilotin"/>
</dbReference>
<dbReference type="Pfam" id="PF09619">
    <property type="entry name" value="YscW"/>
    <property type="match status" value="1"/>
</dbReference>
<protein>
    <submittedName>
        <fullName evidence="1">Lipoprotein-related protein</fullName>
    </submittedName>
</protein>
<reference evidence="3" key="1">
    <citation type="submission" date="2017-09" db="EMBL/GenBank/DDBJ databases">
        <title>FDA dAtabase for Regulatory Grade micrObial Sequences (FDA-ARGOS): Supporting development and validation of Infectious Disease Dx tests.</title>
        <authorList>
            <person name="Minogue T."/>
            <person name="Wolcott M."/>
            <person name="Wasieloski L."/>
            <person name="Aguilar W."/>
            <person name="Moore D."/>
            <person name="Tallon L."/>
            <person name="Sadzewicz L."/>
            <person name="Ott S."/>
            <person name="Zhao X."/>
            <person name="Nagaraj S."/>
            <person name="Vavikolanu K."/>
            <person name="Aluvathingal J."/>
            <person name="Nadendla S."/>
            <person name="Sichtig H."/>
        </authorList>
    </citation>
    <scope>NUCLEOTIDE SEQUENCE [LARGE SCALE GENOMIC DNA]</scope>
    <source>
        <strain evidence="3">FDAARGOS_387</strain>
    </source>
</reference>
<keyword evidence="1" id="KW-0449">Lipoprotein</keyword>
<dbReference type="Proteomes" id="UP000373449">
    <property type="component" value="Unassembled WGS sequence"/>
</dbReference>
<dbReference type="InterPro" id="IPR053196">
    <property type="entry name" value="Lipoprotein_YbaY-like"/>
</dbReference>
<gene>
    <name evidence="1" type="ORF">CRN84_11970</name>
    <name evidence="2" type="ORF">NCTC12282_03433</name>
</gene>
<evidence type="ECO:0000313" key="1">
    <source>
        <dbReference type="EMBL" id="PHI30005.1"/>
    </source>
</evidence>
<dbReference type="EMBL" id="CAADJA010000002">
    <property type="protein sequence ID" value="VFS48901.1"/>
    <property type="molecule type" value="Genomic_DNA"/>
</dbReference>
<reference evidence="1" key="2">
    <citation type="submission" date="2017-09" db="EMBL/GenBank/DDBJ databases">
        <title>FDA dAtabase for Regulatory Grade micrObial Sequences (FDA-ARGOS): Supporting development and validation of Infectious Disease Dx tests.</title>
        <authorList>
            <person name="Minogue T."/>
            <person name="Wolcott M."/>
            <person name="Wasieloski L."/>
            <person name="Aguilar W."/>
            <person name="Moore D."/>
            <person name="Tallon L.J."/>
            <person name="Sadzewicz L."/>
            <person name="Ott S."/>
            <person name="Zhao X."/>
            <person name="Nagaraj S."/>
            <person name="Vavikolanu K."/>
            <person name="Aluvathingal J."/>
            <person name="Nadendla S."/>
            <person name="Sichtig H."/>
        </authorList>
    </citation>
    <scope>NUCLEOTIDE SEQUENCE</scope>
    <source>
        <strain evidence="1">FDAARGOS_387</strain>
    </source>
</reference>
<dbReference type="STRING" id="1111728.GCA_000427805_03086"/>
<evidence type="ECO:0000313" key="2">
    <source>
        <dbReference type="EMBL" id="VFS48901.1"/>
    </source>
</evidence>
<dbReference type="AlphaFoldDB" id="A0A2C6DNJ3"/>
<dbReference type="PANTHER" id="PTHR38013">
    <property type="entry name" value="GLYCOPROTEIN/POLYSACCHARIDE METABOLISM"/>
    <property type="match status" value="1"/>
</dbReference>
<evidence type="ECO:0000313" key="3">
    <source>
        <dbReference type="Proteomes" id="UP000224974"/>
    </source>
</evidence>
<proteinExistence type="predicted"/>
<organism evidence="1 3">
    <name type="scientific">Budvicia aquatica</name>
    <dbReference type="NCBI Taxonomy" id="82979"/>
    <lineage>
        <taxon>Bacteria</taxon>
        <taxon>Pseudomonadati</taxon>
        <taxon>Pseudomonadota</taxon>
        <taxon>Gammaproteobacteria</taxon>
        <taxon>Enterobacterales</taxon>
        <taxon>Budviciaceae</taxon>
        <taxon>Budvicia</taxon>
    </lineage>
</organism>
<accession>A0A2C6DNJ3</accession>
<dbReference type="EMBL" id="PDDX01000001">
    <property type="protein sequence ID" value="PHI30005.1"/>
    <property type="molecule type" value="Genomic_DNA"/>
</dbReference>
<evidence type="ECO:0000313" key="4">
    <source>
        <dbReference type="Proteomes" id="UP000373449"/>
    </source>
</evidence>